<keyword evidence="4 8" id="KW-0812">Transmembrane</keyword>
<dbReference type="Gene3D" id="1.20.1250.20">
    <property type="entry name" value="MFS general substrate transporter like domains"/>
    <property type="match status" value="1"/>
</dbReference>
<dbReference type="InterPro" id="IPR050360">
    <property type="entry name" value="MFS_Sugar_Transporters"/>
</dbReference>
<keyword evidence="5 8" id="KW-1133">Transmembrane helix</keyword>
<dbReference type="OrthoDB" id="6133115at2759"/>
<comment type="subcellular location">
    <subcellularLocation>
        <location evidence="1">Membrane</location>
        <topology evidence="1">Multi-pass membrane protein</topology>
    </subcellularLocation>
</comment>
<sequence>MALFNSLKFDWRSHKWALFYCLVSSMGALCYGYDNTYYNGVLAMQEFKNDYGTHLDADGNKALPSSFQSLTASSIYIGDLFGALLASPINDRWGRKMVFWIASICIMLGGIAQVADTNHESVIVVGRVVMGLGVGQFTVTTLLYVGEVAPVAIRGPALMSFQFLQSVAQLIASAITQGTENINNSLSYKIPMGGLIVLPLIMFLGLPFIPESPMWYVLKNRTADAENSLRRIHQDQTNYDPAEDLHVFQETKRIEEQHAEESSWKALLTDPIERRKLFYACGAMTSSQVCGILFFYVYGVVFAQAIGIEDPFLIQLITNILQIFAVGASVVTGNKVPRRMNLFITNSMMLVAFIVIGGIGTQGANPSTAAQYVIVIFSYFVIIGYNFGIGPLAYTIAREMSVGTNQNKIMSASIVVFYFVTWAISFTAPYMYYDGGLGPMIGFVYAGTTALTLVYTWFCVGETAGRSSTEISRFFTEHVPVRQWKTHVFESLSENEHDMEKKGHSTIHETGLSDHVDQKV</sequence>
<evidence type="ECO:0000313" key="10">
    <source>
        <dbReference type="EMBL" id="KAI6783357.1"/>
    </source>
</evidence>
<comment type="similarity">
    <text evidence="2 7">Belongs to the major facilitator superfamily. Sugar transporter (TC 2.A.1.1) family.</text>
</comment>
<feature type="transmembrane region" description="Helical" evidence="8">
    <location>
        <begin position="121"/>
        <end position="145"/>
    </location>
</feature>
<evidence type="ECO:0000256" key="3">
    <source>
        <dbReference type="ARBA" id="ARBA00022448"/>
    </source>
</evidence>
<dbReference type="FunFam" id="1.20.1250.20:FF:000078">
    <property type="entry name" value="MFS maltose transporter, putative"/>
    <property type="match status" value="1"/>
</dbReference>
<dbReference type="GO" id="GO:0016020">
    <property type="term" value="C:membrane"/>
    <property type="evidence" value="ECO:0007669"/>
    <property type="project" value="UniProtKB-SubCell"/>
</dbReference>
<dbReference type="AlphaFoldDB" id="A0A9P9Y4J8"/>
<evidence type="ECO:0000256" key="8">
    <source>
        <dbReference type="SAM" id="Phobius"/>
    </source>
</evidence>
<feature type="domain" description="Major facilitator superfamily (MFS) profile" evidence="9">
    <location>
        <begin position="20"/>
        <end position="464"/>
    </location>
</feature>
<dbReference type="InterPro" id="IPR005829">
    <property type="entry name" value="Sugar_transporter_CS"/>
</dbReference>
<feature type="transmembrane region" description="Helical" evidence="8">
    <location>
        <begin position="312"/>
        <end position="331"/>
    </location>
</feature>
<reference evidence="10" key="2">
    <citation type="submission" date="2022-07" db="EMBL/GenBank/DDBJ databases">
        <authorList>
            <person name="Goncalves M.F.M."/>
            <person name="Hilario S."/>
            <person name="Van De Peer Y."/>
            <person name="Esteves A.C."/>
            <person name="Alves A."/>
        </authorList>
    </citation>
    <scope>NUCLEOTIDE SEQUENCE</scope>
    <source>
        <strain evidence="10">MUM 19.33</strain>
    </source>
</reference>
<feature type="transmembrane region" description="Helical" evidence="8">
    <location>
        <begin position="343"/>
        <end position="360"/>
    </location>
</feature>
<dbReference type="GO" id="GO:0005351">
    <property type="term" value="F:carbohydrate:proton symporter activity"/>
    <property type="evidence" value="ECO:0007669"/>
    <property type="project" value="TreeGrafter"/>
</dbReference>
<dbReference type="RefSeq" id="XP_051364213.1">
    <property type="nucleotide sequence ID" value="XM_051504296.1"/>
</dbReference>
<dbReference type="InterPro" id="IPR005828">
    <property type="entry name" value="MFS_sugar_transport-like"/>
</dbReference>
<gene>
    <name evidence="10" type="ORF">J7T54_004384</name>
</gene>
<feature type="transmembrane region" description="Helical" evidence="8">
    <location>
        <begin position="67"/>
        <end position="86"/>
    </location>
</feature>
<dbReference type="PANTHER" id="PTHR48022">
    <property type="entry name" value="PLASTIDIC GLUCOSE TRANSPORTER 4"/>
    <property type="match status" value="1"/>
</dbReference>
<evidence type="ECO:0000256" key="2">
    <source>
        <dbReference type="ARBA" id="ARBA00010992"/>
    </source>
</evidence>
<protein>
    <recommendedName>
        <fullName evidence="9">Major facilitator superfamily (MFS) profile domain-containing protein</fullName>
    </recommendedName>
</protein>
<dbReference type="InterPro" id="IPR036259">
    <property type="entry name" value="MFS_trans_sf"/>
</dbReference>
<keyword evidence="11" id="KW-1185">Reference proteome</keyword>
<accession>A0A9P9Y4J8</accession>
<feature type="transmembrane region" description="Helical" evidence="8">
    <location>
        <begin position="98"/>
        <end position="115"/>
    </location>
</feature>
<proteinExistence type="inferred from homology"/>
<dbReference type="InterPro" id="IPR020846">
    <property type="entry name" value="MFS_dom"/>
</dbReference>
<dbReference type="GeneID" id="75830872"/>
<dbReference type="Pfam" id="PF00083">
    <property type="entry name" value="Sugar_tr"/>
    <property type="match status" value="1"/>
</dbReference>
<evidence type="ECO:0000256" key="4">
    <source>
        <dbReference type="ARBA" id="ARBA00022692"/>
    </source>
</evidence>
<evidence type="ECO:0000256" key="1">
    <source>
        <dbReference type="ARBA" id="ARBA00004141"/>
    </source>
</evidence>
<comment type="caution">
    <text evidence="10">The sequence shown here is derived from an EMBL/GenBank/DDBJ whole genome shotgun (WGS) entry which is preliminary data.</text>
</comment>
<feature type="transmembrane region" description="Helical" evidence="8">
    <location>
        <begin position="157"/>
        <end position="176"/>
    </location>
</feature>
<dbReference type="Proteomes" id="UP001055219">
    <property type="component" value="Unassembled WGS sequence"/>
</dbReference>
<dbReference type="EMBL" id="JAGIXG020000008">
    <property type="protein sequence ID" value="KAI6783357.1"/>
    <property type="molecule type" value="Genomic_DNA"/>
</dbReference>
<feature type="transmembrane region" description="Helical" evidence="8">
    <location>
        <begin position="372"/>
        <end position="397"/>
    </location>
</feature>
<feature type="transmembrane region" description="Helical" evidence="8">
    <location>
        <begin position="188"/>
        <end position="209"/>
    </location>
</feature>
<evidence type="ECO:0000313" key="11">
    <source>
        <dbReference type="Proteomes" id="UP001055219"/>
    </source>
</evidence>
<feature type="transmembrane region" description="Helical" evidence="8">
    <location>
        <begin position="277"/>
        <end position="306"/>
    </location>
</feature>
<organism evidence="10 11">
    <name type="scientific">Emericellopsis cladophorae</name>
    <dbReference type="NCBI Taxonomy" id="2686198"/>
    <lineage>
        <taxon>Eukaryota</taxon>
        <taxon>Fungi</taxon>
        <taxon>Dikarya</taxon>
        <taxon>Ascomycota</taxon>
        <taxon>Pezizomycotina</taxon>
        <taxon>Sordariomycetes</taxon>
        <taxon>Hypocreomycetidae</taxon>
        <taxon>Hypocreales</taxon>
        <taxon>Bionectriaceae</taxon>
        <taxon>Emericellopsis</taxon>
    </lineage>
</organism>
<evidence type="ECO:0000256" key="6">
    <source>
        <dbReference type="ARBA" id="ARBA00023136"/>
    </source>
</evidence>
<dbReference type="PRINTS" id="PR00171">
    <property type="entry name" value="SUGRTRNSPORT"/>
</dbReference>
<keyword evidence="3 7" id="KW-0813">Transport</keyword>
<dbReference type="NCBIfam" id="TIGR00879">
    <property type="entry name" value="SP"/>
    <property type="match status" value="1"/>
</dbReference>
<keyword evidence="6 8" id="KW-0472">Membrane</keyword>
<feature type="transmembrane region" description="Helical" evidence="8">
    <location>
        <begin position="409"/>
        <end position="431"/>
    </location>
</feature>
<dbReference type="PROSITE" id="PS50850">
    <property type="entry name" value="MFS"/>
    <property type="match status" value="1"/>
</dbReference>
<dbReference type="InterPro" id="IPR003663">
    <property type="entry name" value="Sugar/inositol_transpt"/>
</dbReference>
<dbReference type="PROSITE" id="PS00217">
    <property type="entry name" value="SUGAR_TRANSPORT_2"/>
    <property type="match status" value="1"/>
</dbReference>
<name>A0A9P9Y4J8_9HYPO</name>
<evidence type="ECO:0000256" key="7">
    <source>
        <dbReference type="RuleBase" id="RU003346"/>
    </source>
</evidence>
<reference evidence="10" key="1">
    <citation type="journal article" date="2021" name="J Fungi (Basel)">
        <title>Genomic and Metabolomic Analyses of the Marine Fungus Emericellopsis cladophorae: Insights into Saltwater Adaptability Mechanisms and Its Biosynthetic Potential.</title>
        <authorList>
            <person name="Goncalves M.F.M."/>
            <person name="Hilario S."/>
            <person name="Van de Peer Y."/>
            <person name="Esteves A.C."/>
            <person name="Alves A."/>
        </authorList>
    </citation>
    <scope>NUCLEOTIDE SEQUENCE</scope>
    <source>
        <strain evidence="10">MUM 19.33</strain>
    </source>
</reference>
<dbReference type="SUPFAM" id="SSF103473">
    <property type="entry name" value="MFS general substrate transporter"/>
    <property type="match status" value="1"/>
</dbReference>
<evidence type="ECO:0000259" key="9">
    <source>
        <dbReference type="PROSITE" id="PS50850"/>
    </source>
</evidence>
<evidence type="ECO:0000256" key="5">
    <source>
        <dbReference type="ARBA" id="ARBA00022989"/>
    </source>
</evidence>
<dbReference type="PANTHER" id="PTHR48022:SF77">
    <property type="entry name" value="MAJOR FACILITATOR SUPERFAMILY (MFS) PROFILE DOMAIN-CONTAINING PROTEIN"/>
    <property type="match status" value="1"/>
</dbReference>
<feature type="transmembrane region" description="Helical" evidence="8">
    <location>
        <begin position="437"/>
        <end position="458"/>
    </location>
</feature>